<protein>
    <submittedName>
        <fullName evidence="2">Uncharacterized protein</fullName>
    </submittedName>
</protein>
<evidence type="ECO:0000313" key="3">
    <source>
        <dbReference type="Proteomes" id="UP000824219"/>
    </source>
</evidence>
<gene>
    <name evidence="2" type="ORF">KOW79_010086</name>
</gene>
<sequence>MTRDMRSRLATLPTQTAVDDGIRSCFAVFTKSLISSPPVQLTSLQQRHVFCLETLQATRRGLRIMDSGSGSSSSDHNQRNQSEKNQSCPSAQGKEAPVTQDLKTEHRTDSLESVPELPQRKMGNKKSGTSEF</sequence>
<organism evidence="2 3">
    <name type="scientific">Hemibagrus wyckioides</name>
    <dbReference type="NCBI Taxonomy" id="337641"/>
    <lineage>
        <taxon>Eukaryota</taxon>
        <taxon>Metazoa</taxon>
        <taxon>Chordata</taxon>
        <taxon>Craniata</taxon>
        <taxon>Vertebrata</taxon>
        <taxon>Euteleostomi</taxon>
        <taxon>Actinopterygii</taxon>
        <taxon>Neopterygii</taxon>
        <taxon>Teleostei</taxon>
        <taxon>Ostariophysi</taxon>
        <taxon>Siluriformes</taxon>
        <taxon>Bagridae</taxon>
        <taxon>Hemibagrus</taxon>
    </lineage>
</organism>
<dbReference type="EMBL" id="JAHKSW010000011">
    <property type="protein sequence ID" value="KAG7326685.1"/>
    <property type="molecule type" value="Genomic_DNA"/>
</dbReference>
<evidence type="ECO:0000313" key="2">
    <source>
        <dbReference type="EMBL" id="KAG7326685.1"/>
    </source>
</evidence>
<proteinExistence type="predicted"/>
<evidence type="ECO:0000256" key="1">
    <source>
        <dbReference type="SAM" id="MobiDB-lite"/>
    </source>
</evidence>
<feature type="region of interest" description="Disordered" evidence="1">
    <location>
        <begin position="62"/>
        <end position="132"/>
    </location>
</feature>
<dbReference type="Proteomes" id="UP000824219">
    <property type="component" value="Linkage Group LG11"/>
</dbReference>
<reference evidence="2 3" key="1">
    <citation type="submission" date="2021-06" db="EMBL/GenBank/DDBJ databases">
        <title>Chromosome-level genome assembly of the red-tail catfish (Hemibagrus wyckioides).</title>
        <authorList>
            <person name="Shao F."/>
        </authorList>
    </citation>
    <scope>NUCLEOTIDE SEQUENCE [LARGE SCALE GENOMIC DNA]</scope>
    <source>
        <strain evidence="2">EC202008001</strain>
        <tissue evidence="2">Blood</tissue>
    </source>
</reference>
<dbReference type="AlphaFoldDB" id="A0A9D3NT79"/>
<comment type="caution">
    <text evidence="2">The sequence shown here is derived from an EMBL/GenBank/DDBJ whole genome shotgun (WGS) entry which is preliminary data.</text>
</comment>
<name>A0A9D3NT79_9TELE</name>
<keyword evidence="3" id="KW-1185">Reference proteome</keyword>
<accession>A0A9D3NT79</accession>